<comment type="caution">
    <text evidence="1">The sequence shown here is derived from an EMBL/GenBank/DDBJ whole genome shotgun (WGS) entry which is preliminary data.</text>
</comment>
<sequence>MTFKYKTFVLANAPTPSNESMVLPIIEVKASADTSKRTLSSSHPEGQIAKRMREFGFSIVKSFRKYVQLSETSVMKINGCP</sequence>
<name>A0A0F9PWZ4_9ZZZZ</name>
<dbReference type="EMBL" id="LAZR01002499">
    <property type="protein sequence ID" value="KKN29257.1"/>
    <property type="molecule type" value="Genomic_DNA"/>
</dbReference>
<proteinExistence type="predicted"/>
<organism evidence="1">
    <name type="scientific">marine sediment metagenome</name>
    <dbReference type="NCBI Taxonomy" id="412755"/>
    <lineage>
        <taxon>unclassified sequences</taxon>
        <taxon>metagenomes</taxon>
        <taxon>ecological metagenomes</taxon>
    </lineage>
</organism>
<reference evidence="1" key="1">
    <citation type="journal article" date="2015" name="Nature">
        <title>Complex archaea that bridge the gap between prokaryotes and eukaryotes.</title>
        <authorList>
            <person name="Spang A."/>
            <person name="Saw J.H."/>
            <person name="Jorgensen S.L."/>
            <person name="Zaremba-Niedzwiedzka K."/>
            <person name="Martijn J."/>
            <person name="Lind A.E."/>
            <person name="van Eijk R."/>
            <person name="Schleper C."/>
            <person name="Guy L."/>
            <person name="Ettema T.J."/>
        </authorList>
    </citation>
    <scope>NUCLEOTIDE SEQUENCE</scope>
</reference>
<dbReference type="AlphaFoldDB" id="A0A0F9PWZ4"/>
<accession>A0A0F9PWZ4</accession>
<gene>
    <name evidence="1" type="ORF">LCGC14_0846000</name>
</gene>
<evidence type="ECO:0000313" key="1">
    <source>
        <dbReference type="EMBL" id="KKN29257.1"/>
    </source>
</evidence>
<protein>
    <submittedName>
        <fullName evidence="1">Uncharacterized protein</fullName>
    </submittedName>
</protein>